<dbReference type="Proteomes" id="UP000198575">
    <property type="component" value="Unassembled WGS sequence"/>
</dbReference>
<dbReference type="RefSeq" id="WP_245778974.1">
    <property type="nucleotide sequence ID" value="NZ_FOVF01000038.1"/>
</dbReference>
<reference evidence="2 3" key="1">
    <citation type="submission" date="2016-10" db="EMBL/GenBank/DDBJ databases">
        <authorList>
            <person name="de Groot N.N."/>
        </authorList>
    </citation>
    <scope>NUCLEOTIDE SEQUENCE [LARGE SCALE GENOMIC DNA]</scope>
    <source>
        <strain evidence="2 3">CGMCC 1.7659</strain>
    </source>
</reference>
<keyword evidence="3" id="KW-1185">Reference proteome</keyword>
<dbReference type="STRING" id="578942.SAMN05216289_1382"/>
<sequence>MSTYHPPPGALRPHEDNPHDSMVRRIGAVVWPSFFAAGVATIMFFAIVDPVDLAAITWRHVEISRMTGYSIGFFMFWACTLSACLFTAMLVAPPLPERKVDKGRNGKG</sequence>
<evidence type="ECO:0000313" key="3">
    <source>
        <dbReference type="Proteomes" id="UP000198575"/>
    </source>
</evidence>
<dbReference type="EMBL" id="FOVF01000038">
    <property type="protein sequence ID" value="SFN61793.1"/>
    <property type="molecule type" value="Genomic_DNA"/>
</dbReference>
<name>A0A1I5AH91_9GAMM</name>
<proteinExistence type="predicted"/>
<keyword evidence="1" id="KW-1133">Transmembrane helix</keyword>
<gene>
    <name evidence="2" type="ORF">SAMN05216289_1382</name>
</gene>
<evidence type="ECO:0000256" key="1">
    <source>
        <dbReference type="SAM" id="Phobius"/>
    </source>
</evidence>
<accession>A0A1I5AH91</accession>
<feature type="transmembrane region" description="Helical" evidence="1">
    <location>
        <begin position="28"/>
        <end position="48"/>
    </location>
</feature>
<protein>
    <submittedName>
        <fullName evidence="2">Uncharacterized protein</fullName>
    </submittedName>
</protein>
<keyword evidence="1" id="KW-0472">Membrane</keyword>
<organism evidence="2 3">
    <name type="scientific">Dokdonella immobilis</name>
    <dbReference type="NCBI Taxonomy" id="578942"/>
    <lineage>
        <taxon>Bacteria</taxon>
        <taxon>Pseudomonadati</taxon>
        <taxon>Pseudomonadota</taxon>
        <taxon>Gammaproteobacteria</taxon>
        <taxon>Lysobacterales</taxon>
        <taxon>Rhodanobacteraceae</taxon>
        <taxon>Dokdonella</taxon>
    </lineage>
</organism>
<feature type="transmembrane region" description="Helical" evidence="1">
    <location>
        <begin position="68"/>
        <end position="92"/>
    </location>
</feature>
<evidence type="ECO:0000313" key="2">
    <source>
        <dbReference type="EMBL" id="SFN61793.1"/>
    </source>
</evidence>
<keyword evidence="1" id="KW-0812">Transmembrane</keyword>
<dbReference type="AlphaFoldDB" id="A0A1I5AH91"/>